<dbReference type="GeneID" id="7201749"/>
<dbReference type="Proteomes" id="UP000000759">
    <property type="component" value="Chromosome 10"/>
</dbReference>
<reference evidence="2 3" key="1">
    <citation type="journal article" date="2008" name="Nature">
        <title>The Phaeodactylum genome reveals the evolutionary history of diatom genomes.</title>
        <authorList>
            <person name="Bowler C."/>
            <person name="Allen A.E."/>
            <person name="Badger J.H."/>
            <person name="Grimwood J."/>
            <person name="Jabbari K."/>
            <person name="Kuo A."/>
            <person name="Maheswari U."/>
            <person name="Martens C."/>
            <person name="Maumus F."/>
            <person name="Otillar R.P."/>
            <person name="Rayko E."/>
            <person name="Salamov A."/>
            <person name="Vandepoele K."/>
            <person name="Beszteri B."/>
            <person name="Gruber A."/>
            <person name="Heijde M."/>
            <person name="Katinka M."/>
            <person name="Mock T."/>
            <person name="Valentin K."/>
            <person name="Verret F."/>
            <person name="Berges J.A."/>
            <person name="Brownlee C."/>
            <person name="Cadoret J.P."/>
            <person name="Chiovitti A."/>
            <person name="Choi C.J."/>
            <person name="Coesel S."/>
            <person name="De Martino A."/>
            <person name="Detter J.C."/>
            <person name="Durkin C."/>
            <person name="Falciatore A."/>
            <person name="Fournet J."/>
            <person name="Haruta M."/>
            <person name="Huysman M.J."/>
            <person name="Jenkins B.D."/>
            <person name="Jiroutova K."/>
            <person name="Jorgensen R.E."/>
            <person name="Joubert Y."/>
            <person name="Kaplan A."/>
            <person name="Kroger N."/>
            <person name="Kroth P.G."/>
            <person name="La Roche J."/>
            <person name="Lindquist E."/>
            <person name="Lommer M."/>
            <person name="Martin-Jezequel V."/>
            <person name="Lopez P.J."/>
            <person name="Lucas S."/>
            <person name="Mangogna M."/>
            <person name="McGinnis K."/>
            <person name="Medlin L.K."/>
            <person name="Montsant A."/>
            <person name="Oudot-Le Secq M.P."/>
            <person name="Napoli C."/>
            <person name="Obornik M."/>
            <person name="Parker M.S."/>
            <person name="Petit J.L."/>
            <person name="Porcel B.M."/>
            <person name="Poulsen N."/>
            <person name="Robison M."/>
            <person name="Rychlewski L."/>
            <person name="Rynearson T.A."/>
            <person name="Schmutz J."/>
            <person name="Shapiro H."/>
            <person name="Siaut M."/>
            <person name="Stanley M."/>
            <person name="Sussman M.R."/>
            <person name="Taylor A.R."/>
            <person name="Vardi A."/>
            <person name="von Dassow P."/>
            <person name="Vyverman W."/>
            <person name="Willis A."/>
            <person name="Wyrwicz L.S."/>
            <person name="Rokhsar D.S."/>
            <person name="Weissenbach J."/>
            <person name="Armbrust E.V."/>
            <person name="Green B.R."/>
            <person name="Van de Peer Y."/>
            <person name="Grigoriev I.V."/>
        </authorList>
    </citation>
    <scope>NUCLEOTIDE SEQUENCE [LARGE SCALE GENOMIC DNA]</scope>
    <source>
        <strain evidence="2 3">CCAP 1055/1</strain>
    </source>
</reference>
<dbReference type="AlphaFoldDB" id="B7G1X2"/>
<dbReference type="KEGG" id="pti:PHATRDRAFT_46625"/>
<evidence type="ECO:0000256" key="1">
    <source>
        <dbReference type="SAM" id="SignalP"/>
    </source>
</evidence>
<reference evidence="3" key="2">
    <citation type="submission" date="2008-08" db="EMBL/GenBank/DDBJ databases">
        <authorList>
            <consortium name="Diatom Consortium"/>
            <person name="Grigoriev I."/>
            <person name="Grimwood J."/>
            <person name="Kuo A."/>
            <person name="Otillar R.P."/>
            <person name="Salamov A."/>
            <person name="Detter J.C."/>
            <person name="Lindquist E."/>
            <person name="Shapiro H."/>
            <person name="Lucas S."/>
            <person name="Glavina del Rio T."/>
            <person name="Pitluck S."/>
            <person name="Rokhsar D."/>
            <person name="Bowler C."/>
        </authorList>
    </citation>
    <scope>GENOME REANNOTATION</scope>
    <source>
        <strain evidence="3">CCAP 1055/1</strain>
    </source>
</reference>
<dbReference type="HOGENOM" id="CLU_069475_0_0_1"/>
<dbReference type="EMBL" id="CM000613">
    <property type="protein sequence ID" value="EEC47761.1"/>
    <property type="molecule type" value="Genomic_DNA"/>
</dbReference>
<keyword evidence="3" id="KW-1185">Reference proteome</keyword>
<feature type="chain" id="PRO_5002852911" evidence="1">
    <location>
        <begin position="24"/>
        <end position="327"/>
    </location>
</feature>
<dbReference type="OMA" id="CHEHANQ"/>
<keyword evidence="1" id="KW-0732">Signal</keyword>
<organism evidence="2 3">
    <name type="scientific">Phaeodactylum tricornutum (strain CCAP 1055/1)</name>
    <dbReference type="NCBI Taxonomy" id="556484"/>
    <lineage>
        <taxon>Eukaryota</taxon>
        <taxon>Sar</taxon>
        <taxon>Stramenopiles</taxon>
        <taxon>Ochrophyta</taxon>
        <taxon>Bacillariophyta</taxon>
        <taxon>Bacillariophyceae</taxon>
        <taxon>Bacillariophycidae</taxon>
        <taxon>Naviculales</taxon>
        <taxon>Phaeodactylaceae</taxon>
        <taxon>Phaeodactylum</taxon>
    </lineage>
</organism>
<dbReference type="PaxDb" id="2850-Phatr46625"/>
<sequence length="327" mass="36160">MPSTSIVRLLISVLLVMGKAAFAEDYVFIGVSGGLQDGFPDHVKLDYHSGQDDEVRAVFVGRALVRGTKAYLDVMQDGWRQYTSEPGQPLINSVVVVSGCHEHANQYWIYAVDSRQVLAVLNNEPRFLSITPDTGLVDLTVAETDKAVKVLAQSQIQKQGKRNTTHVSFPIVVATWYHESFLPSPPMRHLPDGTAITNFPASLALWAKVNDADRVTGCDYTPTDSSSSIGSNNTVEECEASSRTLAAQRRYWDGIRSAVRAAEADRPSRDVWRANGPPFACERLARLGVDADTARINYSFSAEELHSVFRDTEYRLDLNQAVLTVMH</sequence>
<dbReference type="InParanoid" id="B7G1X2"/>
<proteinExistence type="predicted"/>
<feature type="signal peptide" evidence="1">
    <location>
        <begin position="1"/>
        <end position="23"/>
    </location>
</feature>
<accession>B7G1X2</accession>
<evidence type="ECO:0000313" key="3">
    <source>
        <dbReference type="Proteomes" id="UP000000759"/>
    </source>
</evidence>
<dbReference type="OrthoDB" id="39247at2759"/>
<name>B7G1X2_PHATC</name>
<dbReference type="eggNOG" id="ENOG502SP2G">
    <property type="taxonomic scope" value="Eukaryota"/>
</dbReference>
<gene>
    <name evidence="2" type="ORF">PHATRDRAFT_46625</name>
</gene>
<evidence type="ECO:0000313" key="2">
    <source>
        <dbReference type="EMBL" id="EEC47761.1"/>
    </source>
</evidence>
<protein>
    <submittedName>
        <fullName evidence="2">Uncharacterized protein</fullName>
    </submittedName>
</protein>
<dbReference type="RefSeq" id="XP_002181109.1">
    <property type="nucleotide sequence ID" value="XM_002181073.1"/>
</dbReference>